<accession>A0ABN1F054</accession>
<evidence type="ECO:0000256" key="3">
    <source>
        <dbReference type="ARBA" id="ARBA00022448"/>
    </source>
</evidence>
<evidence type="ECO:0000256" key="9">
    <source>
        <dbReference type="ARBA" id="ARBA00022982"/>
    </source>
</evidence>
<evidence type="ECO:0000256" key="13">
    <source>
        <dbReference type="ARBA" id="ARBA00048423"/>
    </source>
</evidence>
<dbReference type="PIRSF" id="PIRSF038455">
    <property type="entry name" value="SoxA"/>
    <property type="match status" value="1"/>
</dbReference>
<comment type="caution">
    <text evidence="16">The sequence shown here is derived from an EMBL/GenBank/DDBJ whole genome shotgun (WGS) entry which is preliminary data.</text>
</comment>
<keyword evidence="17" id="KW-1185">Reference proteome</keyword>
<keyword evidence="6 14" id="KW-0479">Metal-binding</keyword>
<keyword evidence="3 14" id="KW-0813">Transport</keyword>
<dbReference type="NCBIfam" id="TIGR04484">
    <property type="entry name" value="thiosulf_SoxA"/>
    <property type="match status" value="1"/>
</dbReference>
<keyword evidence="4 14" id="KW-0349">Heme</keyword>
<dbReference type="PROSITE" id="PS51007">
    <property type="entry name" value="CYTC"/>
    <property type="match status" value="1"/>
</dbReference>
<keyword evidence="10 14" id="KW-0408">Iron</keyword>
<evidence type="ECO:0000256" key="4">
    <source>
        <dbReference type="ARBA" id="ARBA00022617"/>
    </source>
</evidence>
<dbReference type="RefSeq" id="WP_343894765.1">
    <property type="nucleotide sequence ID" value="NZ_BAAAFZ010000017.1"/>
</dbReference>
<comment type="subunit">
    <text evidence="2 14">Heterodimer of SoxA and SoxX.</text>
</comment>
<comment type="catalytic activity">
    <reaction evidence="12 14">
        <text>L-cysteinyl-[SoxY protein] + thiosulfate + 2 Fe(III)-[cytochrome c] = S-sulfosulfanyl-L-cysteinyl-[SoxY protein] + 2 Fe(II)-[cytochrome c] + 2 H(+)</text>
        <dbReference type="Rhea" id="RHEA:56720"/>
        <dbReference type="Rhea" id="RHEA-COMP:10350"/>
        <dbReference type="Rhea" id="RHEA-COMP:14328"/>
        <dbReference type="Rhea" id="RHEA-COMP:14399"/>
        <dbReference type="Rhea" id="RHEA-COMP:14691"/>
        <dbReference type="ChEBI" id="CHEBI:15378"/>
        <dbReference type="ChEBI" id="CHEBI:29033"/>
        <dbReference type="ChEBI" id="CHEBI:29034"/>
        <dbReference type="ChEBI" id="CHEBI:29950"/>
        <dbReference type="ChEBI" id="CHEBI:33542"/>
        <dbReference type="ChEBI" id="CHEBI:139321"/>
        <dbReference type="EC" id="2.8.5.2"/>
    </reaction>
</comment>
<dbReference type="Pfam" id="PF21342">
    <property type="entry name" value="SoxA-TsdA_cyt-c"/>
    <property type="match status" value="2"/>
</dbReference>
<evidence type="ECO:0000256" key="6">
    <source>
        <dbReference type="ARBA" id="ARBA00022723"/>
    </source>
</evidence>
<dbReference type="Gene3D" id="1.10.760.10">
    <property type="entry name" value="Cytochrome c-like domain"/>
    <property type="match status" value="2"/>
</dbReference>
<evidence type="ECO:0000256" key="5">
    <source>
        <dbReference type="ARBA" id="ARBA00022679"/>
    </source>
</evidence>
<dbReference type="EC" id="2.8.5.2" evidence="14"/>
<comment type="catalytic activity">
    <reaction evidence="13 14">
        <text>S-sulfanyl-L-cysteinyl-[SoxY protein] + thiosulfate + 2 Fe(III)-[cytochrome c] = S-(2-sulfodisulfanyl)-L-cysteinyl-[SoxY protein] + 2 Fe(II)-[cytochrome c] + 2 H(+)</text>
        <dbReference type="Rhea" id="RHEA:51224"/>
        <dbReference type="Rhea" id="RHEA-COMP:10350"/>
        <dbReference type="Rhea" id="RHEA-COMP:14399"/>
        <dbReference type="Rhea" id="RHEA-COMP:14689"/>
        <dbReference type="Rhea" id="RHEA-COMP:14690"/>
        <dbReference type="ChEBI" id="CHEBI:15378"/>
        <dbReference type="ChEBI" id="CHEBI:29033"/>
        <dbReference type="ChEBI" id="CHEBI:29034"/>
        <dbReference type="ChEBI" id="CHEBI:33542"/>
        <dbReference type="ChEBI" id="CHEBI:61963"/>
        <dbReference type="ChEBI" id="CHEBI:140664"/>
        <dbReference type="EC" id="2.8.5.2"/>
    </reaction>
</comment>
<evidence type="ECO:0000256" key="10">
    <source>
        <dbReference type="ARBA" id="ARBA00023004"/>
    </source>
</evidence>
<dbReference type="InterPro" id="IPR036909">
    <property type="entry name" value="Cyt_c-like_dom_sf"/>
</dbReference>
<dbReference type="SUPFAM" id="SSF46626">
    <property type="entry name" value="Cytochrome c"/>
    <property type="match status" value="2"/>
</dbReference>
<reference evidence="16 17" key="1">
    <citation type="journal article" date="2019" name="Int. J. Syst. Evol. Microbiol.">
        <title>The Global Catalogue of Microorganisms (GCM) 10K type strain sequencing project: providing services to taxonomists for standard genome sequencing and annotation.</title>
        <authorList>
            <consortium name="The Broad Institute Genomics Platform"/>
            <consortium name="The Broad Institute Genome Sequencing Center for Infectious Disease"/>
            <person name="Wu L."/>
            <person name="Ma J."/>
        </authorList>
    </citation>
    <scope>NUCLEOTIDE SEQUENCE [LARGE SCALE GENOMIC DNA]</scope>
    <source>
        <strain evidence="16 17">JCM 9933</strain>
    </source>
</reference>
<keyword evidence="7" id="KW-0732">Signal</keyword>
<evidence type="ECO:0000256" key="8">
    <source>
        <dbReference type="ARBA" id="ARBA00022764"/>
    </source>
</evidence>
<proteinExistence type="inferred from homology"/>
<evidence type="ECO:0000256" key="12">
    <source>
        <dbReference type="ARBA" id="ARBA00048077"/>
    </source>
</evidence>
<gene>
    <name evidence="16" type="primary">soxA</name>
    <name evidence="16" type="ORF">GCM10009416_16700</name>
</gene>
<dbReference type="InterPro" id="IPR025710">
    <property type="entry name" value="SoxA"/>
</dbReference>
<keyword evidence="9 14" id="KW-0249">Electron transport</keyword>
<dbReference type="Proteomes" id="UP001501588">
    <property type="component" value="Unassembled WGS sequence"/>
</dbReference>
<sequence length="270" mass="29358">MRARHAAVLAGGGAALIGLAAVAALAQGGGGEPRRAIPDPLSGRHFATPETLAIQDDDFQNPAFLWVEEGEQAWNHAEGTAGKSCASCHGDAAESMKGVRARYPAYDAEKGRVVTLEQRVNICREEKMGAPALRVDGRPLNAVTAYLGLQSRGVPVQVDISGPARPFFDKGEAYYNTRRGQLDMRCGSCHEDNHGRHLRADLLSQGMSNGFPTYRLKEQRVISLQYRLQGCVNDVRGESPPMGGEEFTNLEFYLAWRAQGLPVETPAVRR</sequence>
<evidence type="ECO:0000313" key="17">
    <source>
        <dbReference type="Proteomes" id="UP001501588"/>
    </source>
</evidence>
<name>A0ABN1F054_9PROT</name>
<protein>
    <recommendedName>
        <fullName evidence="14">SoxAX cytochrome complex subunit A</fullName>
        <ecNumber evidence="14">2.8.5.2</ecNumber>
    </recommendedName>
    <alternativeName>
        <fullName evidence="14">Protein SoxA</fullName>
    </alternativeName>
    <alternativeName>
        <fullName evidence="14">Sulfur oxidizing protein A</fullName>
    </alternativeName>
    <alternativeName>
        <fullName evidence="14">Thiosulfate-oxidizing multienzyme system protein SoxA</fullName>
    </alternativeName>
</protein>
<feature type="domain" description="Cytochrome c" evidence="15">
    <location>
        <begin position="65"/>
        <end position="151"/>
    </location>
</feature>
<evidence type="ECO:0000256" key="2">
    <source>
        <dbReference type="ARBA" id="ARBA00011530"/>
    </source>
</evidence>
<evidence type="ECO:0000256" key="11">
    <source>
        <dbReference type="ARBA" id="ARBA00025746"/>
    </source>
</evidence>
<keyword evidence="5 14" id="KW-0808">Transferase</keyword>
<dbReference type="InterPro" id="IPR009056">
    <property type="entry name" value="Cyt_c-like_dom"/>
</dbReference>
<keyword evidence="8 14" id="KW-0574">Periplasm</keyword>
<comment type="similarity">
    <text evidence="11 14">Belongs to the SoxA family.</text>
</comment>
<evidence type="ECO:0000259" key="15">
    <source>
        <dbReference type="PROSITE" id="PS51007"/>
    </source>
</evidence>
<dbReference type="EMBL" id="BAAAFZ010000017">
    <property type="protein sequence ID" value="GAA0578895.1"/>
    <property type="molecule type" value="Genomic_DNA"/>
</dbReference>
<evidence type="ECO:0000256" key="1">
    <source>
        <dbReference type="ARBA" id="ARBA00004418"/>
    </source>
</evidence>
<evidence type="ECO:0000256" key="14">
    <source>
        <dbReference type="PIRNR" id="PIRNR038455"/>
    </source>
</evidence>
<comment type="subcellular location">
    <subcellularLocation>
        <location evidence="1 14">Periplasm</location>
    </subcellularLocation>
</comment>
<evidence type="ECO:0000313" key="16">
    <source>
        <dbReference type="EMBL" id="GAA0578895.1"/>
    </source>
</evidence>
<evidence type="ECO:0000256" key="7">
    <source>
        <dbReference type="ARBA" id="ARBA00022729"/>
    </source>
</evidence>
<organism evidence="16 17">
    <name type="scientific">Craurococcus roseus</name>
    <dbReference type="NCBI Taxonomy" id="77585"/>
    <lineage>
        <taxon>Bacteria</taxon>
        <taxon>Pseudomonadati</taxon>
        <taxon>Pseudomonadota</taxon>
        <taxon>Alphaproteobacteria</taxon>
        <taxon>Acetobacterales</taxon>
        <taxon>Acetobacteraceae</taxon>
        <taxon>Craurococcus</taxon>
    </lineage>
</organism>